<keyword evidence="10" id="KW-0547">Nucleotide-binding</keyword>
<dbReference type="SUPFAM" id="SSF56024">
    <property type="entry name" value="Phospholipase D/nuclease"/>
    <property type="match status" value="2"/>
</dbReference>
<sequence length="394" mass="46301">MREFLANFQGMPLFKITNLRNLKSAKVFHREIVKNLQTAKSAFIITLYFGNEQKTREVMAEIKTRQQKNMETKVIIDYNRCKQNEKIFALLKEYQIEDVVYYANRRSYSLLPNCIKELFSVLHVKVYIFDDLIILSGANLEDKYFTNRLDRYFSIYDAKLADYLIKNVFEHFYGSKHVEGVKGRPKSDIGKHYMISANNVARSVESLGLSNTYVVPYSESEELSVIENIFGHNFVEYYISTAYINFPEIYLKHIKTKDTIIISPDASCNTFCGSSLLDKLVCKLYDYYMINTENILDKADLRTFYRKKASFHFKGIWAFAEDFAITVIGSSNFNERSYRKDKELNFVLITGDEQLIKQFEQEIRYLEKHSEKVNGDNKVNVFIKIIAYMMKYFL</sequence>
<evidence type="ECO:0000256" key="1">
    <source>
        <dbReference type="ARBA" id="ARBA00005042"/>
    </source>
</evidence>
<proteinExistence type="inferred from homology"/>
<dbReference type="OMA" id="CLANINE"/>
<evidence type="ECO:0000256" key="8">
    <source>
        <dbReference type="ARBA" id="ARBA00023264"/>
    </source>
</evidence>
<keyword evidence="5" id="KW-0677">Repeat</keyword>
<comment type="catalytic activity">
    <reaction evidence="9 10">
        <text>a CDP-1,2-diacyl-sn-glycerol + sn-glycerol 3-phosphate = a 1,2-diacyl-sn-glycero-3-phospho-(1'-sn-glycero-3'-phosphate) + CMP + H(+)</text>
        <dbReference type="Rhea" id="RHEA:12593"/>
        <dbReference type="ChEBI" id="CHEBI:15378"/>
        <dbReference type="ChEBI" id="CHEBI:57597"/>
        <dbReference type="ChEBI" id="CHEBI:58332"/>
        <dbReference type="ChEBI" id="CHEBI:60110"/>
        <dbReference type="ChEBI" id="CHEBI:60377"/>
        <dbReference type="EC" id="2.7.8.5"/>
    </reaction>
</comment>
<organism evidence="12 13">
    <name type="scientific">Vavraia culicis (isolate floridensis)</name>
    <name type="common">Microsporidian parasite</name>
    <dbReference type="NCBI Taxonomy" id="948595"/>
    <lineage>
        <taxon>Eukaryota</taxon>
        <taxon>Fungi</taxon>
        <taxon>Fungi incertae sedis</taxon>
        <taxon>Microsporidia</taxon>
        <taxon>Pleistophoridae</taxon>
        <taxon>Vavraia</taxon>
    </lineage>
</organism>
<dbReference type="AlphaFoldDB" id="L2GWP4"/>
<keyword evidence="10" id="KW-0067">ATP-binding</keyword>
<dbReference type="FunCoup" id="L2GWP4">
    <property type="interactions" value="162"/>
</dbReference>
<gene>
    <name evidence="12" type="ORF">VCUG_00795</name>
</gene>
<keyword evidence="10" id="KW-0496">Mitochondrion</keyword>
<evidence type="ECO:0000256" key="3">
    <source>
        <dbReference type="ARBA" id="ARBA00022516"/>
    </source>
</evidence>
<dbReference type="EMBL" id="GL877413">
    <property type="protein sequence ID" value="ELA47713.1"/>
    <property type="molecule type" value="Genomic_DNA"/>
</dbReference>
<dbReference type="RefSeq" id="XP_008073816.1">
    <property type="nucleotide sequence ID" value="XM_008075625.1"/>
</dbReference>
<dbReference type="GeneID" id="19878678"/>
<evidence type="ECO:0000256" key="6">
    <source>
        <dbReference type="ARBA" id="ARBA00023098"/>
    </source>
</evidence>
<evidence type="ECO:0000256" key="7">
    <source>
        <dbReference type="ARBA" id="ARBA00023209"/>
    </source>
</evidence>
<evidence type="ECO:0000256" key="2">
    <source>
        <dbReference type="ARBA" id="ARBA00010682"/>
    </source>
</evidence>
<dbReference type="PROSITE" id="PS50035">
    <property type="entry name" value="PLD"/>
    <property type="match status" value="1"/>
</dbReference>
<name>L2GWP4_VAVCU</name>
<evidence type="ECO:0000256" key="5">
    <source>
        <dbReference type="ARBA" id="ARBA00022737"/>
    </source>
</evidence>
<comment type="pathway">
    <text evidence="1 10">Phospholipid metabolism; phosphatidylglycerol biosynthesis; phosphatidylglycerol from CDP-diacylglycerol: step 1/2.</text>
</comment>
<dbReference type="EC" id="2.7.8.5" evidence="10"/>
<keyword evidence="6 10" id="KW-0443">Lipid metabolism</keyword>
<dbReference type="Proteomes" id="UP000011081">
    <property type="component" value="Unassembled WGS sequence"/>
</dbReference>
<evidence type="ECO:0000256" key="9">
    <source>
        <dbReference type="ARBA" id="ARBA00048586"/>
    </source>
</evidence>
<dbReference type="PIRSF" id="PIRSF000850">
    <property type="entry name" value="Phospholipase_D_PSS"/>
    <property type="match status" value="1"/>
</dbReference>
<keyword evidence="13" id="KW-1185">Reference proteome</keyword>
<keyword evidence="7 10" id="KW-0594">Phospholipid biosynthesis</keyword>
<dbReference type="Gene3D" id="3.30.870.10">
    <property type="entry name" value="Endonuclease Chain A"/>
    <property type="match status" value="2"/>
</dbReference>
<evidence type="ECO:0000256" key="10">
    <source>
        <dbReference type="RuleBase" id="RU365024"/>
    </source>
</evidence>
<keyword evidence="3 10" id="KW-0444">Lipid biosynthesis</keyword>
<feature type="domain" description="PLD phosphodiesterase" evidence="11">
    <location>
        <begin position="118"/>
        <end position="144"/>
    </location>
</feature>
<dbReference type="GO" id="GO:0005524">
    <property type="term" value="F:ATP binding"/>
    <property type="evidence" value="ECO:0007669"/>
    <property type="project" value="UniProtKB-KW"/>
</dbReference>
<evidence type="ECO:0000259" key="11">
    <source>
        <dbReference type="PROSITE" id="PS50035"/>
    </source>
</evidence>
<dbReference type="STRING" id="948595.L2GWP4"/>
<evidence type="ECO:0000313" key="12">
    <source>
        <dbReference type="EMBL" id="ELA47713.1"/>
    </source>
</evidence>
<dbReference type="GO" id="GO:0008444">
    <property type="term" value="F:CDP-diacylglycerol-glycerol-3-phosphate 3-phosphatidyltransferase activity"/>
    <property type="evidence" value="ECO:0007669"/>
    <property type="project" value="UniProtKB-EC"/>
</dbReference>
<dbReference type="InterPro" id="IPR016270">
    <property type="entry name" value="PGS1"/>
</dbReference>
<dbReference type="PANTHER" id="PTHR12586:SF1">
    <property type="entry name" value="CDP-DIACYLGLYCEROL--GLYCEROL-3-PHOSPHATE 3-PHOSPHATIDYLTRANSFERASE, MITOCHONDRIAL"/>
    <property type="match status" value="1"/>
</dbReference>
<dbReference type="InterPro" id="IPR001736">
    <property type="entry name" value="PLipase_D/transphosphatidylase"/>
</dbReference>
<accession>L2GWP4</accession>
<dbReference type="UniPathway" id="UPA00084">
    <property type="reaction ID" value="UER00503"/>
</dbReference>
<dbReference type="Pfam" id="PF13091">
    <property type="entry name" value="PLDc_2"/>
    <property type="match status" value="1"/>
</dbReference>
<dbReference type="HOGENOM" id="CLU_746023_0_0_1"/>
<dbReference type="GO" id="GO:0005739">
    <property type="term" value="C:mitochondrion"/>
    <property type="evidence" value="ECO:0007669"/>
    <property type="project" value="UniProtKB-SubCell"/>
</dbReference>
<dbReference type="InterPro" id="IPR025202">
    <property type="entry name" value="PLD-like_dom"/>
</dbReference>
<comment type="function">
    <text evidence="10">Functions in the biosynthesis of the anionic phospholipids phosphatidylglycerol and cardiolipin.</text>
</comment>
<dbReference type="OrthoDB" id="10250191at2759"/>
<dbReference type="SMART" id="SM00155">
    <property type="entry name" value="PLDc"/>
    <property type="match status" value="2"/>
</dbReference>
<keyword evidence="4 10" id="KW-0808">Transferase</keyword>
<dbReference type="GO" id="GO:0032049">
    <property type="term" value="P:cardiolipin biosynthetic process"/>
    <property type="evidence" value="ECO:0007669"/>
    <property type="project" value="InterPro"/>
</dbReference>
<comment type="subcellular location">
    <subcellularLocation>
        <location evidence="10">Mitochondrion</location>
    </subcellularLocation>
</comment>
<dbReference type="PANTHER" id="PTHR12586">
    <property type="entry name" value="CDP-DIACYLGLYCEROL--SERINE O-PHOSPHATIDYLTRANSFERASE"/>
    <property type="match status" value="1"/>
</dbReference>
<evidence type="ECO:0000256" key="4">
    <source>
        <dbReference type="ARBA" id="ARBA00022679"/>
    </source>
</evidence>
<comment type="similarity">
    <text evidence="2 10">Belongs to the CDP-alcohol phosphatidyltransferase class-II family.</text>
</comment>
<evidence type="ECO:0000313" key="13">
    <source>
        <dbReference type="Proteomes" id="UP000011081"/>
    </source>
</evidence>
<dbReference type="VEuPathDB" id="MicrosporidiaDB:VCUG_00795"/>
<protein>
    <recommendedName>
        <fullName evidence="10">CDP-diacylglycerol--glycerol-3-phosphate 3-phosphatidyltransferase</fullName>
        <ecNumber evidence="10">2.7.8.5</ecNumber>
    </recommendedName>
</protein>
<reference evidence="13" key="1">
    <citation type="submission" date="2011-03" db="EMBL/GenBank/DDBJ databases">
        <title>The genome sequence of Vavraia culicis strain floridensis.</title>
        <authorList>
            <consortium name="The Broad Institute Genome Sequencing Platform"/>
            <person name="Cuomo C."/>
            <person name="Becnel J."/>
            <person name="Sanscrainte N."/>
            <person name="Young S.K."/>
            <person name="Zeng Q."/>
            <person name="Gargeya S."/>
            <person name="Fitzgerald M."/>
            <person name="Haas B."/>
            <person name="Abouelleil A."/>
            <person name="Alvarado L."/>
            <person name="Arachchi H.M."/>
            <person name="Berlin A."/>
            <person name="Chapman S.B."/>
            <person name="Gearin G."/>
            <person name="Goldberg J."/>
            <person name="Griggs A."/>
            <person name="Gujja S."/>
            <person name="Hansen M."/>
            <person name="Heiman D."/>
            <person name="Howarth C."/>
            <person name="Larimer J."/>
            <person name="Lui A."/>
            <person name="MacDonald P.J.P."/>
            <person name="McCowen C."/>
            <person name="Montmayeur A."/>
            <person name="Murphy C."/>
            <person name="Neiman D."/>
            <person name="Pearson M."/>
            <person name="Priest M."/>
            <person name="Roberts A."/>
            <person name="Saif S."/>
            <person name="Shea T."/>
            <person name="Sisk P."/>
            <person name="Stolte C."/>
            <person name="Sykes S."/>
            <person name="Wortman J."/>
            <person name="Nusbaum C."/>
            <person name="Birren B."/>
        </authorList>
    </citation>
    <scope>NUCLEOTIDE SEQUENCE [LARGE SCALE GENOMIC DNA]</scope>
    <source>
        <strain evidence="13">floridensis</strain>
    </source>
</reference>
<dbReference type="InParanoid" id="L2GWP4"/>
<keyword evidence="8 10" id="KW-1208">Phospholipid metabolism</keyword>